<keyword evidence="2" id="KW-0614">Plasmid</keyword>
<dbReference type="KEGG" id="php:PhaeoP97_04016"/>
<dbReference type="RefSeq" id="WP_157891285.1">
    <property type="nucleotide sequence ID" value="NZ_CP016368.1"/>
</dbReference>
<organism evidence="2 3">
    <name type="scientific">Phaeobacter porticola</name>
    <dbReference type="NCBI Taxonomy" id="1844006"/>
    <lineage>
        <taxon>Bacteria</taxon>
        <taxon>Pseudomonadati</taxon>
        <taxon>Pseudomonadota</taxon>
        <taxon>Alphaproteobacteria</taxon>
        <taxon>Rhodobacterales</taxon>
        <taxon>Roseobacteraceae</taxon>
        <taxon>Phaeobacter</taxon>
    </lineage>
</organism>
<dbReference type="EMBL" id="CP016368">
    <property type="protein sequence ID" value="APG49366.1"/>
    <property type="molecule type" value="Genomic_DNA"/>
</dbReference>
<sequence length="188" mass="21067" precursor="true">MNTAFRILACVFLSTFFTTCVDAQTQLSPQASTGCKIFSTGEREAKYICRELKVSLEETLEFLVLSIEYEPSIISKLILEEREIQPIFVEKFLSSMWILENCEAKEACAKPSAEQTSLSTCEGEMKMYTLYRGFFLQDYPPPLKTLEIGKSLLCASNQGLNVLISAELFATDQDAFVILPVAARNGEK</sequence>
<protein>
    <submittedName>
        <fullName evidence="2">Uncharacterized protein</fullName>
    </submittedName>
</protein>
<feature type="chain" id="PRO_5013312741" evidence="1">
    <location>
        <begin position="24"/>
        <end position="188"/>
    </location>
</feature>
<keyword evidence="1" id="KW-0732">Signal</keyword>
<dbReference type="Proteomes" id="UP000183859">
    <property type="component" value="Plasmid pP97_d"/>
</dbReference>
<dbReference type="AlphaFoldDB" id="A0A1L3IB94"/>
<reference evidence="3" key="1">
    <citation type="submission" date="2016-07" db="EMBL/GenBank/DDBJ databases">
        <title>Phaeobacter portensis sp. nov., a tropodithietic acid producing bacterium isolated from a German harbor.</title>
        <authorList>
            <person name="Freese H.M."/>
            <person name="Bunk B."/>
            <person name="Breider S."/>
            <person name="Brinkhoff T."/>
        </authorList>
    </citation>
    <scope>NUCLEOTIDE SEQUENCE [LARGE SCALE GENOMIC DNA]</scope>
    <source>
        <strain evidence="3">P97</strain>
        <plasmid evidence="3">pp97_d</plasmid>
    </source>
</reference>
<feature type="signal peptide" evidence="1">
    <location>
        <begin position="1"/>
        <end position="23"/>
    </location>
</feature>
<evidence type="ECO:0000256" key="1">
    <source>
        <dbReference type="SAM" id="SignalP"/>
    </source>
</evidence>
<geneLocation type="plasmid" evidence="3">
    <name>pp97_d</name>
</geneLocation>
<name>A0A1L3IB94_9RHOB</name>
<keyword evidence="3" id="KW-1185">Reference proteome</keyword>
<evidence type="ECO:0000313" key="3">
    <source>
        <dbReference type="Proteomes" id="UP000183859"/>
    </source>
</evidence>
<proteinExistence type="predicted"/>
<dbReference type="PROSITE" id="PS51257">
    <property type="entry name" value="PROKAR_LIPOPROTEIN"/>
    <property type="match status" value="1"/>
</dbReference>
<evidence type="ECO:0000313" key="2">
    <source>
        <dbReference type="EMBL" id="APG49366.1"/>
    </source>
</evidence>
<accession>A0A1L3IB94</accession>
<gene>
    <name evidence="2" type="ORF">PhaeoP97_04016</name>
</gene>